<protein>
    <submittedName>
        <fullName evidence="3">Uncharacterized protein</fullName>
    </submittedName>
</protein>
<keyword evidence="4" id="KW-1185">Reference proteome</keyword>
<evidence type="ECO:0000256" key="1">
    <source>
        <dbReference type="SAM" id="MobiDB-lite"/>
    </source>
</evidence>
<organism evidence="3 4">
    <name type="scientific">Candidatus Haliotispira prima</name>
    <dbReference type="NCBI Taxonomy" id="3034016"/>
    <lineage>
        <taxon>Bacteria</taxon>
        <taxon>Pseudomonadati</taxon>
        <taxon>Spirochaetota</taxon>
        <taxon>Spirochaetia</taxon>
        <taxon>Spirochaetales</taxon>
        <taxon>Spirochaetaceae</taxon>
        <taxon>Candidatus Haliotispira</taxon>
    </lineage>
</organism>
<feature type="region of interest" description="Disordered" evidence="1">
    <location>
        <begin position="38"/>
        <end position="77"/>
    </location>
</feature>
<evidence type="ECO:0000313" key="3">
    <source>
        <dbReference type="EMBL" id="WGK68981.1"/>
    </source>
</evidence>
<dbReference type="EMBL" id="CP123443">
    <property type="protein sequence ID" value="WGK68981.1"/>
    <property type="molecule type" value="Genomic_DNA"/>
</dbReference>
<name>A0ABY8MGJ1_9SPIO</name>
<dbReference type="Proteomes" id="UP001228690">
    <property type="component" value="Chromosome"/>
</dbReference>
<sequence length="393" mass="43779">MSRGKSRKSQKPGWISVLAVALLFSASPLLFSQDQIQADPQESVARDNNDAKDIIENPEPSESLETKEVQSSSDTDSDTGLVVRLAFGKGTNTGGQNNLVYALRYQQYPGLVAAFLYLIRQEEQLYQKVRYASKSQGVYGNAFTSLPNAEGIYSQPNTVSVPHPEPGLAFWRNGSVLRSDILVLSNTKVEMRDQNNSVFFADLLTEQSRLPSRVSPKQGLRFVSVEANDPVAEDYLASISGDREAYLNSLEQYWQNKIKDQWPDLAALLQQGEDWQRNEFGYYFRTIQQGKGALPKVGEDLNVVLERKAFGGLRPQNSPVIISFGKDALPMPFSYFVGKTAKGSRVEILCPPSATRSNLSNLPAEYGGTRYQWLLDSFAGEDWVHLGFALEVR</sequence>
<reference evidence="3 4" key="1">
    <citation type="submission" date="2023-04" db="EMBL/GenBank/DDBJ databases">
        <title>Spirochaete genome identified in red abalone sample constitutes a novel genus.</title>
        <authorList>
            <person name="Sharma S.P."/>
            <person name="Purcell C.M."/>
            <person name="Hyde J.R."/>
            <person name="Severin A.J."/>
        </authorList>
    </citation>
    <scope>NUCLEOTIDE SEQUENCE [LARGE SCALE GENOMIC DNA]</scope>
    <source>
        <strain evidence="3 4">SP-2023</strain>
    </source>
</reference>
<proteinExistence type="predicted"/>
<feature type="chain" id="PRO_5045662463" evidence="2">
    <location>
        <begin position="33"/>
        <end position="393"/>
    </location>
</feature>
<accession>A0ABY8MGJ1</accession>
<dbReference type="RefSeq" id="WP_326927169.1">
    <property type="nucleotide sequence ID" value="NZ_CP123443.1"/>
</dbReference>
<evidence type="ECO:0000256" key="2">
    <source>
        <dbReference type="SAM" id="SignalP"/>
    </source>
</evidence>
<gene>
    <name evidence="3" type="ORF">P0082_10920</name>
</gene>
<evidence type="ECO:0000313" key="4">
    <source>
        <dbReference type="Proteomes" id="UP001228690"/>
    </source>
</evidence>
<keyword evidence="2" id="KW-0732">Signal</keyword>
<feature type="signal peptide" evidence="2">
    <location>
        <begin position="1"/>
        <end position="32"/>
    </location>
</feature>
<feature type="compositionally biased region" description="Basic and acidic residues" evidence="1">
    <location>
        <begin position="44"/>
        <end position="55"/>
    </location>
</feature>